<sequence length="183" mass="20137">MFPLSGGGEEDDDMDFMPSTSSKLASLFGLERRAESGDNTSLLYTAPKQPGTMRRKKGTDSGDDSTGKSGAGSSEKKGMSHINAPKLDLISAKPVTTYKLEKEGYTSKGMLGVAIQGSHHLGIYHLILYDREKLRVTDVKIVPSFQFTVQANNYATFYDEDLQNWSLMFFSSEAAVDFAREVK</sequence>
<evidence type="ECO:0000313" key="2">
    <source>
        <dbReference type="EMBL" id="KAG8231637.1"/>
    </source>
</evidence>
<protein>
    <submittedName>
        <fullName evidence="2">Uncharacterized protein</fullName>
    </submittedName>
</protein>
<keyword evidence="3" id="KW-1185">Reference proteome</keyword>
<reference evidence="2" key="2">
    <citation type="submission" date="2017-10" db="EMBL/GenBank/DDBJ databases">
        <title>Ladona fulva Genome sequencing and assembly.</title>
        <authorList>
            <person name="Murali S."/>
            <person name="Richards S."/>
            <person name="Bandaranaike D."/>
            <person name="Bellair M."/>
            <person name="Blankenburg K."/>
            <person name="Chao H."/>
            <person name="Dinh H."/>
            <person name="Doddapaneni H."/>
            <person name="Dugan-Rocha S."/>
            <person name="Elkadiri S."/>
            <person name="Gnanaolivu R."/>
            <person name="Hernandez B."/>
            <person name="Skinner E."/>
            <person name="Javaid M."/>
            <person name="Lee S."/>
            <person name="Li M."/>
            <person name="Ming W."/>
            <person name="Munidasa M."/>
            <person name="Muniz J."/>
            <person name="Nguyen L."/>
            <person name="Hughes D."/>
            <person name="Osuji N."/>
            <person name="Pu L.-L."/>
            <person name="Puazo M."/>
            <person name="Qu C."/>
            <person name="Quiroz J."/>
            <person name="Raj R."/>
            <person name="Weissenberger G."/>
            <person name="Xin Y."/>
            <person name="Zou X."/>
            <person name="Han Y."/>
            <person name="Worley K."/>
            <person name="Muzny D."/>
            <person name="Gibbs R."/>
        </authorList>
    </citation>
    <scope>NUCLEOTIDE SEQUENCE</scope>
    <source>
        <strain evidence="2">Sampled in the wild</strain>
    </source>
</reference>
<gene>
    <name evidence="2" type="ORF">J437_LFUL011478</name>
</gene>
<comment type="caution">
    <text evidence="2">The sequence shown here is derived from an EMBL/GenBank/DDBJ whole genome shotgun (WGS) entry which is preliminary data.</text>
</comment>
<evidence type="ECO:0000313" key="3">
    <source>
        <dbReference type="Proteomes" id="UP000792457"/>
    </source>
</evidence>
<dbReference type="AlphaFoldDB" id="A0A8K0P3E1"/>
<dbReference type="EMBL" id="KZ308565">
    <property type="protein sequence ID" value="KAG8231637.1"/>
    <property type="molecule type" value="Genomic_DNA"/>
</dbReference>
<dbReference type="Proteomes" id="UP000792457">
    <property type="component" value="Unassembled WGS sequence"/>
</dbReference>
<organism evidence="2 3">
    <name type="scientific">Ladona fulva</name>
    <name type="common">Scarce chaser dragonfly</name>
    <name type="synonym">Libellula fulva</name>
    <dbReference type="NCBI Taxonomy" id="123851"/>
    <lineage>
        <taxon>Eukaryota</taxon>
        <taxon>Metazoa</taxon>
        <taxon>Ecdysozoa</taxon>
        <taxon>Arthropoda</taxon>
        <taxon>Hexapoda</taxon>
        <taxon>Insecta</taxon>
        <taxon>Pterygota</taxon>
        <taxon>Palaeoptera</taxon>
        <taxon>Odonata</taxon>
        <taxon>Epiprocta</taxon>
        <taxon>Anisoptera</taxon>
        <taxon>Libelluloidea</taxon>
        <taxon>Libellulidae</taxon>
        <taxon>Ladona</taxon>
    </lineage>
</organism>
<evidence type="ECO:0000256" key="1">
    <source>
        <dbReference type="SAM" id="MobiDB-lite"/>
    </source>
</evidence>
<dbReference type="PANTHER" id="PTHR44927:SF1">
    <property type="entry name" value="FK506-BINDING PROTEIN 15"/>
    <property type="match status" value="1"/>
</dbReference>
<accession>A0A8K0P3E1</accession>
<feature type="region of interest" description="Disordered" evidence="1">
    <location>
        <begin position="38"/>
        <end position="79"/>
    </location>
</feature>
<dbReference type="PANTHER" id="PTHR44927">
    <property type="entry name" value="FK506-BINDING PROTEIN 15"/>
    <property type="match status" value="1"/>
</dbReference>
<dbReference type="OrthoDB" id="5842926at2759"/>
<proteinExistence type="predicted"/>
<reference evidence="2" key="1">
    <citation type="submission" date="2013-04" db="EMBL/GenBank/DDBJ databases">
        <authorList>
            <person name="Qu J."/>
            <person name="Murali S.C."/>
            <person name="Bandaranaike D."/>
            <person name="Bellair M."/>
            <person name="Blankenburg K."/>
            <person name="Chao H."/>
            <person name="Dinh H."/>
            <person name="Doddapaneni H."/>
            <person name="Downs B."/>
            <person name="Dugan-Rocha S."/>
            <person name="Elkadiri S."/>
            <person name="Gnanaolivu R.D."/>
            <person name="Hernandez B."/>
            <person name="Javaid M."/>
            <person name="Jayaseelan J.C."/>
            <person name="Lee S."/>
            <person name="Li M."/>
            <person name="Ming W."/>
            <person name="Munidasa M."/>
            <person name="Muniz J."/>
            <person name="Nguyen L."/>
            <person name="Ongeri F."/>
            <person name="Osuji N."/>
            <person name="Pu L.-L."/>
            <person name="Puazo M."/>
            <person name="Qu C."/>
            <person name="Quiroz J."/>
            <person name="Raj R."/>
            <person name="Weissenberger G."/>
            <person name="Xin Y."/>
            <person name="Zou X."/>
            <person name="Han Y."/>
            <person name="Richards S."/>
            <person name="Worley K."/>
            <person name="Muzny D."/>
            <person name="Gibbs R."/>
        </authorList>
    </citation>
    <scope>NUCLEOTIDE SEQUENCE</scope>
    <source>
        <strain evidence="2">Sampled in the wild</strain>
    </source>
</reference>
<feature type="region of interest" description="Disordered" evidence="1">
    <location>
        <begin position="1"/>
        <end position="20"/>
    </location>
</feature>
<name>A0A8K0P3E1_LADFU</name>